<dbReference type="SFLD" id="SFLDG01129">
    <property type="entry name" value="C1.5:_HAD__Beta-PGM__Phosphata"/>
    <property type="match status" value="1"/>
</dbReference>
<dbReference type="PANTHER" id="PTHR43434">
    <property type="entry name" value="PHOSPHOGLYCOLATE PHOSPHATASE"/>
    <property type="match status" value="1"/>
</dbReference>
<dbReference type="RefSeq" id="WP_377585032.1">
    <property type="nucleotide sequence ID" value="NZ_JBHTKA010000015.1"/>
</dbReference>
<evidence type="ECO:0000256" key="3">
    <source>
        <dbReference type="ARBA" id="ARBA00006171"/>
    </source>
</evidence>
<comment type="caution">
    <text evidence="5">The sequence shown here is derived from an EMBL/GenBank/DDBJ whole genome shotgun (WGS) entry which is preliminary data.</text>
</comment>
<proteinExistence type="inferred from homology"/>
<organism evidence="5 6">
    <name type="scientific">Ohtaekwangia kribbensis</name>
    <dbReference type="NCBI Taxonomy" id="688913"/>
    <lineage>
        <taxon>Bacteria</taxon>
        <taxon>Pseudomonadati</taxon>
        <taxon>Bacteroidota</taxon>
        <taxon>Cytophagia</taxon>
        <taxon>Cytophagales</taxon>
        <taxon>Fulvivirgaceae</taxon>
        <taxon>Ohtaekwangia</taxon>
    </lineage>
</organism>
<reference evidence="6" key="1">
    <citation type="journal article" date="2019" name="Int. J. Syst. Evol. Microbiol.">
        <title>The Global Catalogue of Microorganisms (GCM) 10K type strain sequencing project: providing services to taxonomists for standard genome sequencing and annotation.</title>
        <authorList>
            <consortium name="The Broad Institute Genomics Platform"/>
            <consortium name="The Broad Institute Genome Sequencing Center for Infectious Disease"/>
            <person name="Wu L."/>
            <person name="Ma J."/>
        </authorList>
    </citation>
    <scope>NUCLEOTIDE SEQUENCE [LARGE SCALE GENOMIC DNA]</scope>
    <source>
        <strain evidence="6">CCUG 58938</strain>
    </source>
</reference>
<sequence length="212" mass="24549">MINFSKYKVILWDFDGVLMDSMPVRDRGFEIVLSSYPQHEVEKLLIYHRQNGGLSRYVKFKYFFEQIRNETITSAQVDSLASEFSEVMRRELVNRALLIEESVAYVKENHKKFKMHVVSGSDQTELRYLCDALGLKDYFESIHGSPTPKKELVNSVLNIYKYTPEEIVFIGDSMNDYDAASLHGIDFYGYNNVSLENIGVGYIQAFDSVYNL</sequence>
<dbReference type="InterPro" id="IPR050155">
    <property type="entry name" value="HAD-like_hydrolase_sf"/>
</dbReference>
<dbReference type="EMBL" id="JBHTKA010000015">
    <property type="protein sequence ID" value="MFD1003006.1"/>
    <property type="molecule type" value="Genomic_DNA"/>
</dbReference>
<dbReference type="InterPro" id="IPR023198">
    <property type="entry name" value="PGP-like_dom2"/>
</dbReference>
<name>A0ABW3KCR9_9BACT</name>
<gene>
    <name evidence="5" type="ORF">ACFQ21_27015</name>
</gene>
<comment type="pathway">
    <text evidence="2">Organic acid metabolism; glycolate biosynthesis; glycolate from 2-phosphoglycolate: step 1/1.</text>
</comment>
<dbReference type="InterPro" id="IPR036412">
    <property type="entry name" value="HAD-like_sf"/>
</dbReference>
<dbReference type="SUPFAM" id="SSF56784">
    <property type="entry name" value="HAD-like"/>
    <property type="match status" value="1"/>
</dbReference>
<dbReference type="InterPro" id="IPR023214">
    <property type="entry name" value="HAD_sf"/>
</dbReference>
<evidence type="ECO:0000313" key="6">
    <source>
        <dbReference type="Proteomes" id="UP001597112"/>
    </source>
</evidence>
<keyword evidence="6" id="KW-1185">Reference proteome</keyword>
<evidence type="ECO:0000256" key="2">
    <source>
        <dbReference type="ARBA" id="ARBA00004818"/>
    </source>
</evidence>
<dbReference type="GO" id="GO:0016787">
    <property type="term" value="F:hydrolase activity"/>
    <property type="evidence" value="ECO:0007669"/>
    <property type="project" value="UniProtKB-KW"/>
</dbReference>
<dbReference type="PANTHER" id="PTHR43434:SF1">
    <property type="entry name" value="PHOSPHOGLYCOLATE PHOSPHATASE"/>
    <property type="match status" value="1"/>
</dbReference>
<dbReference type="EC" id="3.1.3.18" evidence="4"/>
<keyword evidence="5" id="KW-0378">Hydrolase</keyword>
<evidence type="ECO:0000313" key="5">
    <source>
        <dbReference type="EMBL" id="MFD1003006.1"/>
    </source>
</evidence>
<comment type="similarity">
    <text evidence="3">Belongs to the HAD-like hydrolase superfamily. CbbY/CbbZ/Gph/YieH family.</text>
</comment>
<dbReference type="Gene3D" id="1.10.150.240">
    <property type="entry name" value="Putative phosphatase, domain 2"/>
    <property type="match status" value="1"/>
</dbReference>
<dbReference type="Proteomes" id="UP001597112">
    <property type="component" value="Unassembled WGS sequence"/>
</dbReference>
<dbReference type="CDD" id="cd01427">
    <property type="entry name" value="HAD_like"/>
    <property type="match status" value="1"/>
</dbReference>
<accession>A0ABW3KCR9</accession>
<protein>
    <recommendedName>
        <fullName evidence="4">phosphoglycolate phosphatase</fullName>
        <ecNumber evidence="4">3.1.3.18</ecNumber>
    </recommendedName>
</protein>
<dbReference type="Pfam" id="PF00702">
    <property type="entry name" value="Hydrolase"/>
    <property type="match status" value="1"/>
</dbReference>
<dbReference type="SFLD" id="SFLDS00003">
    <property type="entry name" value="Haloacid_Dehalogenase"/>
    <property type="match status" value="1"/>
</dbReference>
<evidence type="ECO:0000256" key="1">
    <source>
        <dbReference type="ARBA" id="ARBA00000830"/>
    </source>
</evidence>
<comment type="catalytic activity">
    <reaction evidence="1">
        <text>2-phosphoglycolate + H2O = glycolate + phosphate</text>
        <dbReference type="Rhea" id="RHEA:14369"/>
        <dbReference type="ChEBI" id="CHEBI:15377"/>
        <dbReference type="ChEBI" id="CHEBI:29805"/>
        <dbReference type="ChEBI" id="CHEBI:43474"/>
        <dbReference type="ChEBI" id="CHEBI:58033"/>
        <dbReference type="EC" id="3.1.3.18"/>
    </reaction>
</comment>
<dbReference type="Gene3D" id="3.40.50.1000">
    <property type="entry name" value="HAD superfamily/HAD-like"/>
    <property type="match status" value="1"/>
</dbReference>
<evidence type="ECO:0000256" key="4">
    <source>
        <dbReference type="ARBA" id="ARBA00013078"/>
    </source>
</evidence>